<dbReference type="PROSITE" id="PS51914">
    <property type="entry name" value="MRH"/>
    <property type="match status" value="1"/>
</dbReference>
<gene>
    <name evidence="9" type="ORF">QR685DRAFT_527068</name>
</gene>
<dbReference type="InterPro" id="IPR044865">
    <property type="entry name" value="MRH_dom"/>
</dbReference>
<keyword evidence="3" id="KW-0256">Endoplasmic reticulum</keyword>
<evidence type="ECO:0000256" key="1">
    <source>
        <dbReference type="ARBA" id="ARBA00022387"/>
    </source>
</evidence>
<feature type="region of interest" description="Disordered" evidence="6">
    <location>
        <begin position="125"/>
        <end position="147"/>
    </location>
</feature>
<feature type="transmembrane region" description="Helical" evidence="7">
    <location>
        <begin position="21"/>
        <end position="40"/>
    </location>
</feature>
<dbReference type="Pfam" id="PF13015">
    <property type="entry name" value="PRKCSH_1"/>
    <property type="match status" value="1"/>
</dbReference>
<organism evidence="9 10">
    <name type="scientific">Neurospora intermedia</name>
    <dbReference type="NCBI Taxonomy" id="5142"/>
    <lineage>
        <taxon>Eukaryota</taxon>
        <taxon>Fungi</taxon>
        <taxon>Dikarya</taxon>
        <taxon>Ascomycota</taxon>
        <taxon>Pezizomycotina</taxon>
        <taxon>Sordariomycetes</taxon>
        <taxon>Sordariomycetidae</taxon>
        <taxon>Sordariales</taxon>
        <taxon>Sordariaceae</taxon>
        <taxon>Neurospora</taxon>
    </lineage>
</organism>
<keyword evidence="5" id="KW-0175">Coiled coil</keyword>
<name>A0ABR3DAA7_NEUIN</name>
<feature type="coiled-coil region" evidence="5">
    <location>
        <begin position="203"/>
        <end position="333"/>
    </location>
</feature>
<keyword evidence="2" id="KW-0732">Signal</keyword>
<keyword evidence="7" id="KW-0812">Transmembrane</keyword>
<protein>
    <recommendedName>
        <fullName evidence="1">Glucosidase 2 subunit beta</fullName>
    </recommendedName>
</protein>
<evidence type="ECO:0000313" key="10">
    <source>
        <dbReference type="Proteomes" id="UP001451303"/>
    </source>
</evidence>
<reference evidence="9 10" key="1">
    <citation type="submission" date="2023-09" db="EMBL/GenBank/DDBJ databases">
        <title>Multi-omics analysis of a traditional fermented food reveals byproduct-associated fungal strains for waste-to-food upcycling.</title>
        <authorList>
            <consortium name="Lawrence Berkeley National Laboratory"/>
            <person name="Rekdal V.M."/>
            <person name="Villalobos-Escobedo J.M."/>
            <person name="Rodriguez-Valeron N."/>
            <person name="Garcia M.O."/>
            <person name="Vasquez D.P."/>
            <person name="Damayanti I."/>
            <person name="Sorensen P.M."/>
            <person name="Baidoo E.E."/>
            <person name="De Carvalho A.C."/>
            <person name="Riley R."/>
            <person name="Lipzen A."/>
            <person name="He G."/>
            <person name="Yan M."/>
            <person name="Haridas S."/>
            <person name="Daum C."/>
            <person name="Yoshinaga Y."/>
            <person name="Ng V."/>
            <person name="Grigoriev I.V."/>
            <person name="Munk R."/>
            <person name="Nuraida L."/>
            <person name="Wijaya C.H."/>
            <person name="Morales P.-C."/>
            <person name="Keasling J.D."/>
        </authorList>
    </citation>
    <scope>NUCLEOTIDE SEQUENCE [LARGE SCALE GENOMIC DNA]</scope>
    <source>
        <strain evidence="9 10">FGSC 2613</strain>
    </source>
</reference>
<evidence type="ECO:0000256" key="6">
    <source>
        <dbReference type="SAM" id="MobiDB-lite"/>
    </source>
</evidence>
<dbReference type="InterPro" id="IPR009011">
    <property type="entry name" value="Man6P_isomerase_rcpt-bd_dom_sf"/>
</dbReference>
<dbReference type="InterPro" id="IPR036607">
    <property type="entry name" value="PRKCSH"/>
</dbReference>
<dbReference type="Gene3D" id="2.70.130.10">
    <property type="entry name" value="Mannose-6-phosphate receptor binding domain"/>
    <property type="match status" value="1"/>
</dbReference>
<dbReference type="PANTHER" id="PTHR12630:SF1">
    <property type="entry name" value="GLUCOSIDASE 2 SUBUNIT BETA"/>
    <property type="match status" value="1"/>
</dbReference>
<sequence length="617" mass="68808">MSTRDLVKLYNWQLSSRLFNFWMVWLFPFLSFFLSFFLPAGQTVEWHIYTTMRRTAALVLLSTIAPTGTIAATESVPRGVGPEFAKFYANKETFTCISNPSIVLKSSQVNDNSCDCPDGSDEPGTSACSHLDPLSPEQPLPGSVTGTTNTTRALPGFWCENKGHIGAYIPFMYVNDGVCDHELCCDGTDEALHVGGTKCENRCASIGKEYRRLQEERRQSKERSAKQRRTLVKEASELRRRVESKVASLKEEIANLEVQKAELQKKYDEVERAERGKVVKAPGEGGKLGVLVGLAKKRVDELRDTLDKVLDQRDDLQDRVDQLEDILSKLKEEYNPNFNDEGVKAAVQGYENYAAGKSTEKKSEVVDADVLEVLKEDGPDSGINWAEFQEEESSDADIVYNLEAYLPPSVRSFIHSKISSLKVWLIENGVLADNPTTGGPTESKLVKAARDALEAARAEHTTKTSQLADEERDLAKDYGPDDIFRALKGQCVSADVGEYEYELCWFDRTTQKSKKGHGNTNMGNFERITTEIADEEDRVDGKGLGKGPRMVLRFENGQGCWNGPQRRTDVWLACAEKDELWRVSESEKCVYRMEVGTPAACEDVGEPGVGTKGHDEL</sequence>
<dbReference type="InterPro" id="IPR028146">
    <property type="entry name" value="PRKCSH_N"/>
</dbReference>
<dbReference type="SUPFAM" id="SSF50911">
    <property type="entry name" value="Mannose 6-phosphate receptor domain"/>
    <property type="match status" value="1"/>
</dbReference>
<evidence type="ECO:0000256" key="2">
    <source>
        <dbReference type="ARBA" id="ARBA00022729"/>
    </source>
</evidence>
<evidence type="ECO:0000256" key="3">
    <source>
        <dbReference type="ARBA" id="ARBA00022824"/>
    </source>
</evidence>
<evidence type="ECO:0000259" key="8">
    <source>
        <dbReference type="PROSITE" id="PS51914"/>
    </source>
</evidence>
<evidence type="ECO:0000256" key="7">
    <source>
        <dbReference type="SAM" id="Phobius"/>
    </source>
</evidence>
<keyword evidence="10" id="KW-1185">Reference proteome</keyword>
<evidence type="ECO:0000256" key="4">
    <source>
        <dbReference type="ARBA" id="ARBA00023157"/>
    </source>
</evidence>
<dbReference type="Pfam" id="PF12999">
    <property type="entry name" value="PRKCSH-like"/>
    <property type="match status" value="2"/>
</dbReference>
<keyword evidence="7" id="KW-1133">Transmembrane helix</keyword>
<dbReference type="PANTHER" id="PTHR12630">
    <property type="entry name" value="N-LINKED OLIGOSACCHARIDE PROCESSING"/>
    <property type="match status" value="1"/>
</dbReference>
<keyword evidence="4" id="KW-1015">Disulfide bond</keyword>
<evidence type="ECO:0000313" key="9">
    <source>
        <dbReference type="EMBL" id="KAL0469621.1"/>
    </source>
</evidence>
<feature type="domain" description="MRH" evidence="8">
    <location>
        <begin position="489"/>
        <end position="603"/>
    </location>
</feature>
<dbReference type="InterPro" id="IPR039794">
    <property type="entry name" value="Gtb1-like"/>
</dbReference>
<dbReference type="EMBL" id="JAVLET010000005">
    <property type="protein sequence ID" value="KAL0469621.1"/>
    <property type="molecule type" value="Genomic_DNA"/>
</dbReference>
<proteinExistence type="predicted"/>
<accession>A0ABR3DAA7</accession>
<keyword evidence="7" id="KW-0472">Membrane</keyword>
<dbReference type="Proteomes" id="UP001451303">
    <property type="component" value="Unassembled WGS sequence"/>
</dbReference>
<comment type="caution">
    <text evidence="9">The sequence shown here is derived from an EMBL/GenBank/DDBJ whole genome shotgun (WGS) entry which is preliminary data.</text>
</comment>
<evidence type="ECO:0000256" key="5">
    <source>
        <dbReference type="SAM" id="Coils"/>
    </source>
</evidence>